<accession>A0A3R8S8E0</accession>
<evidence type="ECO:0000256" key="6">
    <source>
        <dbReference type="SAM" id="Phobius"/>
    </source>
</evidence>
<keyword evidence="3 6" id="KW-0812">Transmembrane</keyword>
<keyword evidence="4 6" id="KW-1133">Transmembrane helix</keyword>
<dbReference type="InterPro" id="IPR047199">
    <property type="entry name" value="CorA-like"/>
</dbReference>
<reference evidence="7 8" key="1">
    <citation type="submission" date="2018-11" db="EMBL/GenBank/DDBJ databases">
        <authorList>
            <person name="Stevens M.J."/>
            <person name="Cernela N."/>
            <person name="Spoerry Serrano N."/>
            <person name="Schmitt S."/>
            <person name="Schrenzel J."/>
            <person name="Stephan R."/>
        </authorList>
    </citation>
    <scope>NUCLEOTIDE SEQUENCE [LARGE SCALE GENOMIC DNA]</scope>
    <source>
        <strain evidence="7 8">PP422</strain>
    </source>
</reference>
<evidence type="ECO:0000256" key="4">
    <source>
        <dbReference type="ARBA" id="ARBA00022989"/>
    </source>
</evidence>
<reference evidence="7 8" key="2">
    <citation type="submission" date="2018-12" db="EMBL/GenBank/DDBJ databases">
        <title>Whole-genome sequences of fifteen clinical Streptococcus suis strains isolated from pigs between 2006 and 2018.</title>
        <authorList>
            <person name="Stevens M.J.A."/>
            <person name="Cernela N."/>
            <person name="Spoerry Serrano N."/>
            <person name="Schmitt S."/>
            <person name="Schrenzel J."/>
            <person name="Stephan R."/>
        </authorList>
    </citation>
    <scope>NUCLEOTIDE SEQUENCE [LARGE SCALE GENOMIC DNA]</scope>
    <source>
        <strain evidence="7 8">PP422</strain>
    </source>
</reference>
<comment type="subcellular location">
    <subcellularLocation>
        <location evidence="1">Membrane</location>
        <topology evidence="1">Multi-pass membrane protein</topology>
    </subcellularLocation>
</comment>
<evidence type="ECO:0000313" key="8">
    <source>
        <dbReference type="Proteomes" id="UP000274117"/>
    </source>
</evidence>
<dbReference type="EMBL" id="RSDO01000012">
    <property type="protein sequence ID" value="RRR52098.1"/>
    <property type="molecule type" value="Genomic_DNA"/>
</dbReference>
<evidence type="ECO:0000313" key="7">
    <source>
        <dbReference type="EMBL" id="RRR52098.1"/>
    </source>
</evidence>
<keyword evidence="5 6" id="KW-0472">Membrane</keyword>
<dbReference type="CDD" id="cd12827">
    <property type="entry name" value="EcCorA_ZntB-like_u2"/>
    <property type="match status" value="1"/>
</dbReference>
<dbReference type="InterPro" id="IPR045863">
    <property type="entry name" value="CorA_TM1_TM2"/>
</dbReference>
<comment type="similarity">
    <text evidence="2">Belongs to the CorA metal ion transporter (MIT) (TC 1.A.35) family.</text>
</comment>
<feature type="transmembrane region" description="Helical" evidence="6">
    <location>
        <begin position="247"/>
        <end position="265"/>
    </location>
</feature>
<dbReference type="PANTHER" id="PTHR47891">
    <property type="entry name" value="TRANSPORTER-RELATED"/>
    <property type="match status" value="1"/>
</dbReference>
<dbReference type="InterPro" id="IPR002523">
    <property type="entry name" value="MgTranspt_CorA/ZnTranspt_ZntB"/>
</dbReference>
<sequence length="306" mass="35141">MKKITTTHFTWLVADAGETTDIDFLKENLHLDSEILSYVLDKNEFARLEYDKHSQELLVIYNALRSNSKSDLTYQTAPVSLFVSGNQLLTIFGEDTNYLQASFERILQRRQDATMLEFVFTALFLISKAYFPVLEKLNRKSSELNRVLRDETTKKSLFELSDLGTGLVYMASASKQNALLLEQLQGQTFYKSLSEDELEQLEDAHIEARQLMEMTNLSAQVIEKLEGTYNNVLNNNLNDTMKTMTKLSILLAIPAIVTGFFGMNVELPSIFMKISQSWFWVIVLSAGLWVVIALFLNRIMRKETRR</sequence>
<dbReference type="Proteomes" id="UP000274117">
    <property type="component" value="Unassembled WGS sequence"/>
</dbReference>
<protein>
    <submittedName>
        <fullName evidence="7">Magnesium transporter CorA family protein</fullName>
    </submittedName>
</protein>
<comment type="caution">
    <text evidence="7">The sequence shown here is derived from an EMBL/GenBank/DDBJ whole genome shotgun (WGS) entry which is preliminary data.</text>
</comment>
<dbReference type="Gene3D" id="3.30.460.20">
    <property type="entry name" value="CorA soluble domain-like"/>
    <property type="match status" value="1"/>
</dbReference>
<gene>
    <name evidence="7" type="ORF">EI998_07535</name>
</gene>
<evidence type="ECO:0000256" key="2">
    <source>
        <dbReference type="ARBA" id="ARBA00009765"/>
    </source>
</evidence>
<evidence type="ECO:0000256" key="5">
    <source>
        <dbReference type="ARBA" id="ARBA00023136"/>
    </source>
</evidence>
<dbReference type="Pfam" id="PF01544">
    <property type="entry name" value="CorA"/>
    <property type="match status" value="1"/>
</dbReference>
<dbReference type="AlphaFoldDB" id="A0A3R8S8E0"/>
<dbReference type="GO" id="GO:0046873">
    <property type="term" value="F:metal ion transmembrane transporter activity"/>
    <property type="evidence" value="ECO:0007669"/>
    <property type="project" value="InterPro"/>
</dbReference>
<organism evidence="7 8">
    <name type="scientific">Streptococcus suis</name>
    <dbReference type="NCBI Taxonomy" id="1307"/>
    <lineage>
        <taxon>Bacteria</taxon>
        <taxon>Bacillati</taxon>
        <taxon>Bacillota</taxon>
        <taxon>Bacilli</taxon>
        <taxon>Lactobacillales</taxon>
        <taxon>Streptococcaceae</taxon>
        <taxon>Streptococcus</taxon>
    </lineage>
</organism>
<dbReference type="PANTHER" id="PTHR47891:SF1">
    <property type="entry name" value="CORA-MAGNESIUM AND COBALT TRANSPORTER"/>
    <property type="match status" value="1"/>
</dbReference>
<name>A0A3R8S8E0_STRSU</name>
<dbReference type="GO" id="GO:0016020">
    <property type="term" value="C:membrane"/>
    <property type="evidence" value="ECO:0007669"/>
    <property type="project" value="UniProtKB-SubCell"/>
</dbReference>
<dbReference type="Gene3D" id="1.20.58.340">
    <property type="entry name" value="Magnesium transport protein CorA, transmembrane region"/>
    <property type="match status" value="2"/>
</dbReference>
<dbReference type="InterPro" id="IPR045861">
    <property type="entry name" value="CorA_cytoplasmic_dom"/>
</dbReference>
<feature type="transmembrane region" description="Helical" evidence="6">
    <location>
        <begin position="277"/>
        <end position="296"/>
    </location>
</feature>
<proteinExistence type="inferred from homology"/>
<dbReference type="SUPFAM" id="SSF144083">
    <property type="entry name" value="Magnesium transport protein CorA, transmembrane region"/>
    <property type="match status" value="1"/>
</dbReference>
<evidence type="ECO:0000256" key="3">
    <source>
        <dbReference type="ARBA" id="ARBA00022692"/>
    </source>
</evidence>
<dbReference type="SUPFAM" id="SSF143865">
    <property type="entry name" value="CorA soluble domain-like"/>
    <property type="match status" value="1"/>
</dbReference>
<evidence type="ECO:0000256" key="1">
    <source>
        <dbReference type="ARBA" id="ARBA00004141"/>
    </source>
</evidence>